<dbReference type="Proteomes" id="UP000245753">
    <property type="component" value="Unassembled WGS sequence"/>
</dbReference>
<evidence type="ECO:0000313" key="2">
    <source>
        <dbReference type="EMBL" id="PWG60568.1"/>
    </source>
</evidence>
<gene>
    <name evidence="2" type="ORF">DF200_01405</name>
</gene>
<dbReference type="EMBL" id="QFFN01000002">
    <property type="protein sequence ID" value="PWG60568.1"/>
    <property type="molecule type" value="Genomic_DNA"/>
</dbReference>
<reference evidence="2 3" key="1">
    <citation type="journal article" date="2018" name="Int. J. Syst. Evol. Microbiol.">
        <title>Bifidobacterium catulorum sp. nov., a novel taxon from the faeces of the baby common marmoset (Callithrix jacchus).</title>
        <authorList>
            <person name="Modesto M."/>
            <person name="Michelini S."/>
            <person name="Oki K."/>
            <person name="Biavati B."/>
            <person name="Watanabe K."/>
            <person name="Mattarelli P."/>
        </authorList>
    </citation>
    <scope>NUCLEOTIDE SEQUENCE [LARGE SCALE GENOMIC DNA]</scope>
    <source>
        <strain evidence="2 3">MRM 8.19</strain>
    </source>
</reference>
<proteinExistence type="predicted"/>
<organism evidence="2 3">
    <name type="scientific">Bifidobacterium catulorum</name>
    <dbReference type="NCBI Taxonomy" id="1630173"/>
    <lineage>
        <taxon>Bacteria</taxon>
        <taxon>Bacillati</taxon>
        <taxon>Actinomycetota</taxon>
        <taxon>Actinomycetes</taxon>
        <taxon>Bifidobacteriales</taxon>
        <taxon>Bifidobacteriaceae</taxon>
        <taxon>Bifidobacterium</taxon>
    </lineage>
</organism>
<keyword evidence="3" id="KW-1185">Reference proteome</keyword>
<dbReference type="AlphaFoldDB" id="A0A2U2MUM1"/>
<evidence type="ECO:0000256" key="1">
    <source>
        <dbReference type="SAM" id="MobiDB-lite"/>
    </source>
</evidence>
<protein>
    <submittedName>
        <fullName evidence="2">Uncharacterized protein</fullName>
    </submittedName>
</protein>
<sequence length="99" mass="10902">MGITTTTDMEPSRLCIDSAIITLRIYTCTHPSARNHMRVPAGTYDLPIFAIPYCRTTTPNETWEADGNTPDGRASRTMTADADETPPLISPPIEVDYIS</sequence>
<name>A0A2U2MUM1_9BIFI</name>
<evidence type="ECO:0000313" key="3">
    <source>
        <dbReference type="Proteomes" id="UP000245753"/>
    </source>
</evidence>
<feature type="region of interest" description="Disordered" evidence="1">
    <location>
        <begin position="59"/>
        <end position="99"/>
    </location>
</feature>
<accession>A0A2U2MUM1</accession>
<comment type="caution">
    <text evidence="2">The sequence shown here is derived from an EMBL/GenBank/DDBJ whole genome shotgun (WGS) entry which is preliminary data.</text>
</comment>